<feature type="compositionally biased region" description="Acidic residues" evidence="2">
    <location>
        <begin position="293"/>
        <end position="304"/>
    </location>
</feature>
<dbReference type="FunFam" id="2.20.70.10:FF:000049">
    <property type="entry name" value="Transcription elongation regulator 1-like"/>
    <property type="match status" value="1"/>
</dbReference>
<dbReference type="GO" id="GO:0003712">
    <property type="term" value="F:transcription coregulator activity"/>
    <property type="evidence" value="ECO:0007669"/>
    <property type="project" value="TreeGrafter"/>
</dbReference>
<dbReference type="GO" id="GO:0070063">
    <property type="term" value="F:RNA polymerase binding"/>
    <property type="evidence" value="ECO:0007669"/>
    <property type="project" value="InterPro"/>
</dbReference>
<protein>
    <recommendedName>
        <fullName evidence="3">WW domain-containing protein</fullName>
    </recommendedName>
</protein>
<gene>
    <name evidence="4" type="ORF">HO173_001544</name>
</gene>
<sequence length="686" mass="77267">MNSTGVPRLAVASSQQQHLSKTSSQLAAQKSLGEARAKLKLEHADATTAVVDPSATKPPRLTARERAKHPKLTPTDDILTTVAANPWAALTSSEQYLLQPDHPSPAAHMLKSTHKPAARLEPSPLPEGWTEHKAPTGQAYYHHDLTKQSTYVRPSQAPQPAVRYSQQAPNGITGLSFNGHRLNNSFGISGGLPTFGGIGNHPHGNRIDYRGSGGSRGGHANQQKLQPKDRSKSKYDIPGCEPWVLVKTKLGRRFVYNPEKNESFWRIPSNVLPSLTEFDRQEREKRTRQECGESGDMEDEEQAEAETVLATAANGTPTAAPAPVTSLATNQQTDRQALDSDDEEYEEVEVTDDEDVENPSKRQKTEDENIEQAVEFNEDDIAFQLAAMGQDYGLDPGEYGDGGGAELVEGAEGLALTEEDAKALFKDMLSDQGISPYTTWEKVIEAGYIVEEERYTVLPNMRSRKEVWGEWTRDTIQRLKEQREKEEKKDPKIPYFAFLQKNATPKLYWPEFRRKYKKEPEMHNNKLSDKDREKWYRDYISRLKLPEVTLKSDLIKLLKSTPLYALNESITIHALPATLLTDLRYISLRPAIRDPLIEAHISTLPPAPTKVEISLEEQEAQAKERQERQRRQEALAERQRQVQGEKRRQNGALRYSKGMLREGEEEVQRAMRVGKEGLLGHMAEEE</sequence>
<dbReference type="Gene3D" id="1.10.10.440">
    <property type="entry name" value="FF domain"/>
    <property type="match status" value="1"/>
</dbReference>
<dbReference type="SUPFAM" id="SSF81698">
    <property type="entry name" value="FF domain"/>
    <property type="match status" value="1"/>
</dbReference>
<proteinExistence type="predicted"/>
<feature type="compositionally biased region" description="Basic and acidic residues" evidence="2">
    <location>
        <begin position="277"/>
        <end position="291"/>
    </location>
</feature>
<keyword evidence="5" id="KW-1185">Reference proteome</keyword>
<evidence type="ECO:0000313" key="4">
    <source>
        <dbReference type="EMBL" id="KAF6239936.1"/>
    </source>
</evidence>
<dbReference type="AlphaFoldDB" id="A0A8H6L8Y7"/>
<evidence type="ECO:0000313" key="5">
    <source>
        <dbReference type="Proteomes" id="UP000578531"/>
    </source>
</evidence>
<dbReference type="InterPro" id="IPR036020">
    <property type="entry name" value="WW_dom_sf"/>
</dbReference>
<feature type="compositionally biased region" description="Acidic residues" evidence="2">
    <location>
        <begin position="339"/>
        <end position="357"/>
    </location>
</feature>
<dbReference type="RefSeq" id="XP_037169205.1">
    <property type="nucleotide sequence ID" value="XM_037303483.1"/>
</dbReference>
<organism evidence="4 5">
    <name type="scientific">Letharia columbiana</name>
    <dbReference type="NCBI Taxonomy" id="112416"/>
    <lineage>
        <taxon>Eukaryota</taxon>
        <taxon>Fungi</taxon>
        <taxon>Dikarya</taxon>
        <taxon>Ascomycota</taxon>
        <taxon>Pezizomycotina</taxon>
        <taxon>Lecanoromycetes</taxon>
        <taxon>OSLEUM clade</taxon>
        <taxon>Lecanoromycetidae</taxon>
        <taxon>Lecanorales</taxon>
        <taxon>Lecanorineae</taxon>
        <taxon>Parmeliaceae</taxon>
        <taxon>Letharia</taxon>
    </lineage>
</organism>
<dbReference type="InterPro" id="IPR036517">
    <property type="entry name" value="FF_domain_sf"/>
</dbReference>
<dbReference type="PROSITE" id="PS50020">
    <property type="entry name" value="WW_DOMAIN_2"/>
    <property type="match status" value="1"/>
</dbReference>
<evidence type="ECO:0000256" key="1">
    <source>
        <dbReference type="ARBA" id="ARBA00022737"/>
    </source>
</evidence>
<evidence type="ECO:0000256" key="2">
    <source>
        <dbReference type="SAM" id="MobiDB-lite"/>
    </source>
</evidence>
<dbReference type="PANTHER" id="PTHR15377:SF3">
    <property type="entry name" value="WW DOMAIN-CONTAINING PROTEIN"/>
    <property type="match status" value="1"/>
</dbReference>
<dbReference type="GO" id="GO:0005634">
    <property type="term" value="C:nucleus"/>
    <property type="evidence" value="ECO:0007669"/>
    <property type="project" value="TreeGrafter"/>
</dbReference>
<feature type="compositionally biased region" description="Polar residues" evidence="2">
    <location>
        <begin position="12"/>
        <end position="28"/>
    </location>
</feature>
<name>A0A8H6L8Y7_9LECA</name>
<dbReference type="InterPro" id="IPR002713">
    <property type="entry name" value="FF_domain"/>
</dbReference>
<feature type="compositionally biased region" description="Basic and acidic residues" evidence="2">
    <location>
        <begin position="620"/>
        <end position="648"/>
    </location>
</feature>
<dbReference type="EMBL" id="JACCJC010000004">
    <property type="protein sequence ID" value="KAF6239936.1"/>
    <property type="molecule type" value="Genomic_DNA"/>
</dbReference>
<dbReference type="Pfam" id="PF00397">
    <property type="entry name" value="WW"/>
    <property type="match status" value="1"/>
</dbReference>
<dbReference type="CDD" id="cd00201">
    <property type="entry name" value="WW"/>
    <property type="match status" value="1"/>
</dbReference>
<dbReference type="SMART" id="SM00441">
    <property type="entry name" value="FF"/>
    <property type="match status" value="2"/>
</dbReference>
<dbReference type="Gene3D" id="2.20.70.10">
    <property type="match status" value="2"/>
</dbReference>
<dbReference type="InterPro" id="IPR001202">
    <property type="entry name" value="WW_dom"/>
</dbReference>
<feature type="region of interest" description="Disordered" evidence="2">
    <location>
        <begin position="1"/>
        <end position="28"/>
    </location>
</feature>
<accession>A0A8H6L8Y7</accession>
<dbReference type="PROSITE" id="PS01159">
    <property type="entry name" value="WW_DOMAIN_1"/>
    <property type="match status" value="1"/>
</dbReference>
<dbReference type="OrthoDB" id="410044at2759"/>
<feature type="compositionally biased region" description="Basic and acidic residues" evidence="2">
    <location>
        <begin position="226"/>
        <end position="235"/>
    </location>
</feature>
<dbReference type="GeneID" id="59283218"/>
<dbReference type="PANTHER" id="PTHR15377">
    <property type="entry name" value="TRANSCRIPTION ELONGATION REGULATOR 1"/>
    <property type="match status" value="1"/>
</dbReference>
<evidence type="ECO:0000259" key="3">
    <source>
        <dbReference type="PROSITE" id="PS50020"/>
    </source>
</evidence>
<dbReference type="SUPFAM" id="SSF51045">
    <property type="entry name" value="WW domain"/>
    <property type="match status" value="2"/>
</dbReference>
<feature type="region of interest" description="Disordered" evidence="2">
    <location>
        <begin position="276"/>
        <end position="368"/>
    </location>
</feature>
<dbReference type="Pfam" id="PF01846">
    <property type="entry name" value="FF"/>
    <property type="match status" value="1"/>
</dbReference>
<dbReference type="Proteomes" id="UP000578531">
    <property type="component" value="Unassembled WGS sequence"/>
</dbReference>
<reference evidence="4 5" key="1">
    <citation type="journal article" date="2020" name="Genomics">
        <title>Complete, high-quality genomes from long-read metagenomic sequencing of two wolf lichen thalli reveals enigmatic genome architecture.</title>
        <authorList>
            <person name="McKenzie S.K."/>
            <person name="Walston R.F."/>
            <person name="Allen J.L."/>
        </authorList>
    </citation>
    <scope>NUCLEOTIDE SEQUENCE [LARGE SCALE GENOMIC DNA]</scope>
    <source>
        <strain evidence="4">WasteWater2</strain>
    </source>
</reference>
<feature type="region of interest" description="Disordered" evidence="2">
    <location>
        <begin position="197"/>
        <end position="236"/>
    </location>
</feature>
<keyword evidence="1" id="KW-0677">Repeat</keyword>
<feature type="region of interest" description="Disordered" evidence="2">
    <location>
        <begin position="617"/>
        <end position="667"/>
    </location>
</feature>
<feature type="domain" description="WW" evidence="3">
    <location>
        <begin position="123"/>
        <end position="156"/>
    </location>
</feature>
<feature type="compositionally biased region" description="Basic and acidic residues" evidence="2">
    <location>
        <begin position="358"/>
        <end position="367"/>
    </location>
</feature>
<comment type="caution">
    <text evidence="4">The sequence shown here is derived from an EMBL/GenBank/DDBJ whole genome shotgun (WGS) entry which is preliminary data.</text>
</comment>
<feature type="compositionally biased region" description="Low complexity" evidence="2">
    <location>
        <begin position="310"/>
        <end position="329"/>
    </location>
</feature>
<dbReference type="InterPro" id="IPR045148">
    <property type="entry name" value="TCRG1-like"/>
</dbReference>
<feature type="region of interest" description="Disordered" evidence="2">
    <location>
        <begin position="49"/>
        <end position="70"/>
    </location>
</feature>
<dbReference type="SMART" id="SM00456">
    <property type="entry name" value="WW"/>
    <property type="match status" value="2"/>
</dbReference>